<feature type="domain" description="DUF7886" evidence="1">
    <location>
        <begin position="2"/>
        <end position="74"/>
    </location>
</feature>
<dbReference type="PANTHER" id="PTHR47915">
    <property type="entry name" value="SI:DKEY-19B23.7"/>
    <property type="match status" value="1"/>
</dbReference>
<evidence type="ECO:0000259" key="1">
    <source>
        <dbReference type="Pfam" id="PF25377"/>
    </source>
</evidence>
<dbReference type="Pfam" id="PF25377">
    <property type="entry name" value="DUF7886"/>
    <property type="match status" value="1"/>
</dbReference>
<reference evidence="2" key="1">
    <citation type="submission" date="2020-05" db="EMBL/GenBank/DDBJ databases">
        <title>Phylogenomic resolution of chytrid fungi.</title>
        <authorList>
            <person name="Stajich J.E."/>
            <person name="Amses K."/>
            <person name="Simmons R."/>
            <person name="Seto K."/>
            <person name="Myers J."/>
            <person name="Bonds A."/>
            <person name="Quandt C.A."/>
            <person name="Barry K."/>
            <person name="Liu P."/>
            <person name="Grigoriev I."/>
            <person name="Longcore J.E."/>
            <person name="James T.Y."/>
        </authorList>
    </citation>
    <scope>NUCLEOTIDE SEQUENCE</scope>
    <source>
        <strain evidence="2">JEL0318</strain>
    </source>
</reference>
<evidence type="ECO:0000313" key="3">
    <source>
        <dbReference type="Proteomes" id="UP001212841"/>
    </source>
</evidence>
<organism evidence="2 3">
    <name type="scientific">Rhizophlyctis rosea</name>
    <dbReference type="NCBI Taxonomy" id="64517"/>
    <lineage>
        <taxon>Eukaryota</taxon>
        <taxon>Fungi</taxon>
        <taxon>Fungi incertae sedis</taxon>
        <taxon>Chytridiomycota</taxon>
        <taxon>Chytridiomycota incertae sedis</taxon>
        <taxon>Chytridiomycetes</taxon>
        <taxon>Rhizophlyctidales</taxon>
        <taxon>Rhizophlyctidaceae</taxon>
        <taxon>Rhizophlyctis</taxon>
    </lineage>
</organism>
<gene>
    <name evidence="2" type="ORF">HK097_009411</name>
</gene>
<dbReference type="Proteomes" id="UP001212841">
    <property type="component" value="Unassembled WGS sequence"/>
</dbReference>
<evidence type="ECO:0000313" key="2">
    <source>
        <dbReference type="EMBL" id="KAJ3055758.1"/>
    </source>
</evidence>
<dbReference type="PANTHER" id="PTHR47915:SF1">
    <property type="entry name" value="SI:DKEY-19B23.7"/>
    <property type="match status" value="1"/>
</dbReference>
<sequence>MFDLIDELVTLILQPPPFNPFSVDRQYFTTLTPEESVVRIAATVDFLNQVYATDHVYADEVLQDIKYLQAKQFKDLSHLAR</sequence>
<proteinExistence type="predicted"/>
<accession>A0AAD5SPN8</accession>
<dbReference type="AlphaFoldDB" id="A0AAD5SPN8"/>
<name>A0AAD5SPN8_9FUNG</name>
<dbReference type="InterPro" id="IPR057208">
    <property type="entry name" value="DUF7886"/>
</dbReference>
<comment type="caution">
    <text evidence="2">The sequence shown here is derived from an EMBL/GenBank/DDBJ whole genome shotgun (WGS) entry which is preliminary data.</text>
</comment>
<protein>
    <recommendedName>
        <fullName evidence="1">DUF7886 domain-containing protein</fullName>
    </recommendedName>
</protein>
<keyword evidence="3" id="KW-1185">Reference proteome</keyword>
<dbReference type="EMBL" id="JADGJD010000062">
    <property type="protein sequence ID" value="KAJ3055758.1"/>
    <property type="molecule type" value="Genomic_DNA"/>
</dbReference>